<keyword evidence="3" id="KW-0808">Transferase</keyword>
<keyword evidence="4" id="KW-1185">Reference proteome</keyword>
<dbReference type="KEGG" id="reo:HUE58_02180"/>
<dbReference type="Proteomes" id="UP000509429">
    <property type="component" value="Chromosome"/>
</dbReference>
<name>A0A6N0HNY0_9GAMM</name>
<dbReference type="InterPro" id="IPR036868">
    <property type="entry name" value="TusA-like_sf"/>
</dbReference>
<gene>
    <name evidence="3" type="ORF">HUE58_02180</name>
</gene>
<reference evidence="3 4" key="1">
    <citation type="submission" date="2020-05" db="EMBL/GenBank/DDBJ databases">
        <title>Horizontal transmission and recombination maintain forever young bacterial symbiont genomes.</title>
        <authorList>
            <person name="Russell S.L."/>
            <person name="Pepper-Tunick E."/>
            <person name="Svedberg J."/>
            <person name="Byrne A."/>
            <person name="Ruelas Castillo J."/>
            <person name="Vollmers C."/>
            <person name="Beinart R.A."/>
            <person name="Corbett-Detig R."/>
        </authorList>
    </citation>
    <scope>NUCLEOTIDE SEQUENCE [LARGE SCALE GENOMIC DNA]</scope>
    <source>
        <strain evidence="3">JDF_Ridge</strain>
    </source>
</reference>
<organism evidence="3 4">
    <name type="scientific">Candidatus Ruthia endofausta</name>
    <dbReference type="NCBI Taxonomy" id="2738852"/>
    <lineage>
        <taxon>Bacteria</taxon>
        <taxon>Pseudomonadati</taxon>
        <taxon>Pseudomonadota</taxon>
        <taxon>Gammaproteobacteria</taxon>
        <taxon>Candidatus Pseudothioglobaceae</taxon>
        <taxon>Candidatus Ruthturnera</taxon>
    </lineage>
</organism>
<dbReference type="CDD" id="cd00291">
    <property type="entry name" value="SirA_YedF_YeeD"/>
    <property type="match status" value="1"/>
</dbReference>
<comment type="similarity">
    <text evidence="1">Belongs to the sulfur carrier protein TusA family.</text>
</comment>
<dbReference type="AlphaFoldDB" id="A0A6N0HNY0"/>
<dbReference type="PANTHER" id="PTHR33279:SF6">
    <property type="entry name" value="SULFUR CARRIER PROTEIN YEDF-RELATED"/>
    <property type="match status" value="1"/>
</dbReference>
<proteinExistence type="inferred from homology"/>
<dbReference type="EMBL" id="CP054490">
    <property type="protein sequence ID" value="QKQ23995.1"/>
    <property type="molecule type" value="Genomic_DNA"/>
</dbReference>
<dbReference type="InterPro" id="IPR001455">
    <property type="entry name" value="TusA-like"/>
</dbReference>
<evidence type="ECO:0000256" key="1">
    <source>
        <dbReference type="ARBA" id="ARBA00008984"/>
    </source>
</evidence>
<protein>
    <submittedName>
        <fullName evidence="3">Sulfurtransferase TusA family protein</fullName>
    </submittedName>
</protein>
<dbReference type="Pfam" id="PF01206">
    <property type="entry name" value="TusA"/>
    <property type="match status" value="1"/>
</dbReference>
<dbReference type="GO" id="GO:0016740">
    <property type="term" value="F:transferase activity"/>
    <property type="evidence" value="ECO:0007669"/>
    <property type="project" value="UniProtKB-KW"/>
</dbReference>
<dbReference type="PANTHER" id="PTHR33279">
    <property type="entry name" value="SULFUR CARRIER PROTEIN YEDF-RELATED"/>
    <property type="match status" value="1"/>
</dbReference>
<dbReference type="RefSeq" id="WP_174605435.1">
    <property type="nucleotide sequence ID" value="NZ_CP054490.1"/>
</dbReference>
<sequence>MKHNLDVKCLLCPMPVIRLGEMIEKIKISDTIEMLATDSGVLHDIPAWCKVHGHKVISINEKTDGIILLVEKIG</sequence>
<dbReference type="Gene3D" id="3.30.110.40">
    <property type="entry name" value="TusA-like domain"/>
    <property type="match status" value="1"/>
</dbReference>
<evidence type="ECO:0000259" key="2">
    <source>
        <dbReference type="Pfam" id="PF01206"/>
    </source>
</evidence>
<accession>A0A6N0HNY0</accession>
<feature type="domain" description="UPF0033" evidence="2">
    <location>
        <begin position="4"/>
        <end position="72"/>
    </location>
</feature>
<evidence type="ECO:0000313" key="4">
    <source>
        <dbReference type="Proteomes" id="UP000509429"/>
    </source>
</evidence>
<dbReference type="SUPFAM" id="SSF64307">
    <property type="entry name" value="SirA-like"/>
    <property type="match status" value="1"/>
</dbReference>
<evidence type="ECO:0000313" key="3">
    <source>
        <dbReference type="EMBL" id="QKQ23995.1"/>
    </source>
</evidence>